<name>A0A4P9Y7L3_9FUNG</name>
<keyword evidence="3 7" id="KW-0808">Transferase</keyword>
<dbReference type="SUPFAM" id="SSF50486">
    <property type="entry name" value="FMT C-terminal domain-like"/>
    <property type="match status" value="1"/>
</dbReference>
<organism evidence="7 8">
    <name type="scientific">Piptocephalis cylindrospora</name>
    <dbReference type="NCBI Taxonomy" id="1907219"/>
    <lineage>
        <taxon>Eukaryota</taxon>
        <taxon>Fungi</taxon>
        <taxon>Fungi incertae sedis</taxon>
        <taxon>Zoopagomycota</taxon>
        <taxon>Zoopagomycotina</taxon>
        <taxon>Zoopagomycetes</taxon>
        <taxon>Zoopagales</taxon>
        <taxon>Piptocephalidaceae</taxon>
        <taxon>Piptocephalis</taxon>
    </lineage>
</organism>
<dbReference type="PANTHER" id="PTHR11138">
    <property type="entry name" value="METHIONYL-TRNA FORMYLTRANSFERASE"/>
    <property type="match status" value="1"/>
</dbReference>
<gene>
    <name evidence="7" type="ORF">BJ684DRAFT_19643</name>
</gene>
<evidence type="ECO:0000256" key="2">
    <source>
        <dbReference type="ARBA" id="ARBA00012261"/>
    </source>
</evidence>
<evidence type="ECO:0000259" key="5">
    <source>
        <dbReference type="Pfam" id="PF00551"/>
    </source>
</evidence>
<dbReference type="AlphaFoldDB" id="A0A4P9Y7L3"/>
<reference evidence="8" key="1">
    <citation type="journal article" date="2018" name="Nat. Microbiol.">
        <title>Leveraging single-cell genomics to expand the fungal tree of life.</title>
        <authorList>
            <person name="Ahrendt S.R."/>
            <person name="Quandt C.A."/>
            <person name="Ciobanu D."/>
            <person name="Clum A."/>
            <person name="Salamov A."/>
            <person name="Andreopoulos B."/>
            <person name="Cheng J.F."/>
            <person name="Woyke T."/>
            <person name="Pelin A."/>
            <person name="Henrissat B."/>
            <person name="Reynolds N.K."/>
            <person name="Benny G.L."/>
            <person name="Smith M.E."/>
            <person name="James T.Y."/>
            <person name="Grigoriev I.V."/>
        </authorList>
    </citation>
    <scope>NUCLEOTIDE SEQUENCE [LARGE SCALE GENOMIC DNA]</scope>
</reference>
<evidence type="ECO:0000259" key="6">
    <source>
        <dbReference type="Pfam" id="PF02911"/>
    </source>
</evidence>
<dbReference type="GO" id="GO:0005739">
    <property type="term" value="C:mitochondrion"/>
    <property type="evidence" value="ECO:0007669"/>
    <property type="project" value="TreeGrafter"/>
</dbReference>
<evidence type="ECO:0000313" key="8">
    <source>
        <dbReference type="Proteomes" id="UP000267251"/>
    </source>
</evidence>
<dbReference type="Gene3D" id="3.40.50.12230">
    <property type="match status" value="1"/>
</dbReference>
<dbReference type="GO" id="GO:0004479">
    <property type="term" value="F:methionyl-tRNA formyltransferase activity"/>
    <property type="evidence" value="ECO:0007669"/>
    <property type="project" value="UniProtKB-EC"/>
</dbReference>
<keyword evidence="4" id="KW-0648">Protein biosynthesis</keyword>
<protein>
    <recommendedName>
        <fullName evidence="2">methionyl-tRNA formyltransferase</fullName>
        <ecNumber evidence="2">2.1.2.9</ecNumber>
    </recommendedName>
</protein>
<dbReference type="EMBL" id="KZ987921">
    <property type="protein sequence ID" value="RKP13910.1"/>
    <property type="molecule type" value="Genomic_DNA"/>
</dbReference>
<dbReference type="InterPro" id="IPR005793">
    <property type="entry name" value="Formyl_trans_C"/>
</dbReference>
<evidence type="ECO:0000313" key="7">
    <source>
        <dbReference type="EMBL" id="RKP13910.1"/>
    </source>
</evidence>
<comment type="similarity">
    <text evidence="1">Belongs to the Fmt family.</text>
</comment>
<dbReference type="Proteomes" id="UP000267251">
    <property type="component" value="Unassembled WGS sequence"/>
</dbReference>
<evidence type="ECO:0000256" key="4">
    <source>
        <dbReference type="ARBA" id="ARBA00022917"/>
    </source>
</evidence>
<dbReference type="InterPro" id="IPR036477">
    <property type="entry name" value="Formyl_transf_N_sf"/>
</dbReference>
<sequence>MFYGNDRFALTVFQALVKELRDNESGCVSDLEVPADSEMGVVVSFGHFLPHRLLKQFPLGCINVHPSLLPRFRGAAPIQHTILQGDPETGVTVQEVSPKAFDAGRILSQARMPVLPNVNYLALEEALAKEASDLLIRTLRDYDHVREKAREQSEAGVLAPKVTKEMSEARWGEQTALDITRAHRALGYRTPIFSTFRGLRIQLLDMDMDEGQNQTPYTPGTVYWDSDKMDRVKIQCAQGTSIQVRKVRLEGKKDVQVRQWVQGYKMVSGRDMLALVSSNHTV</sequence>
<evidence type="ECO:0000256" key="3">
    <source>
        <dbReference type="ARBA" id="ARBA00022679"/>
    </source>
</evidence>
<dbReference type="InterPro" id="IPR002376">
    <property type="entry name" value="Formyl_transf_N"/>
</dbReference>
<dbReference type="PANTHER" id="PTHR11138:SF5">
    <property type="entry name" value="METHIONYL-TRNA FORMYLTRANSFERASE, MITOCHONDRIAL"/>
    <property type="match status" value="1"/>
</dbReference>
<dbReference type="EC" id="2.1.2.9" evidence="2"/>
<keyword evidence="8" id="KW-1185">Reference proteome</keyword>
<dbReference type="Pfam" id="PF00551">
    <property type="entry name" value="Formyl_trans_N"/>
    <property type="match status" value="1"/>
</dbReference>
<dbReference type="OrthoDB" id="10268103at2759"/>
<dbReference type="Pfam" id="PF02911">
    <property type="entry name" value="Formyl_trans_C"/>
    <property type="match status" value="1"/>
</dbReference>
<proteinExistence type="inferred from homology"/>
<feature type="domain" description="Formyl transferase N-terminal" evidence="5">
    <location>
        <begin position="35"/>
        <end position="139"/>
    </location>
</feature>
<feature type="domain" description="Formyl transferase C-terminal" evidence="6">
    <location>
        <begin position="161"/>
        <end position="264"/>
    </location>
</feature>
<dbReference type="SUPFAM" id="SSF53328">
    <property type="entry name" value="Formyltransferase"/>
    <property type="match status" value="1"/>
</dbReference>
<dbReference type="InterPro" id="IPR041711">
    <property type="entry name" value="Met-tRNA-FMT_N"/>
</dbReference>
<dbReference type="CDD" id="cd08646">
    <property type="entry name" value="FMT_core_Met-tRNA-FMT_N"/>
    <property type="match status" value="1"/>
</dbReference>
<accession>A0A4P9Y7L3</accession>
<dbReference type="InterPro" id="IPR011034">
    <property type="entry name" value="Formyl_transferase-like_C_sf"/>
</dbReference>
<evidence type="ECO:0000256" key="1">
    <source>
        <dbReference type="ARBA" id="ARBA00010699"/>
    </source>
</evidence>